<comment type="caution">
    <text evidence="7">The sequence shown here is derived from an EMBL/GenBank/DDBJ whole genome shotgun (WGS) entry which is preliminary data.</text>
</comment>
<comment type="subcellular location">
    <subcellularLocation>
        <location evidence="1">Membrane</location>
    </subcellularLocation>
</comment>
<name>A0AAV9D186_ACOCL</name>
<dbReference type="AlphaFoldDB" id="A0AAV9D186"/>
<evidence type="ECO:0000256" key="4">
    <source>
        <dbReference type="ARBA" id="ARBA00023136"/>
    </source>
</evidence>
<reference evidence="7" key="2">
    <citation type="submission" date="2023-06" db="EMBL/GenBank/DDBJ databases">
        <authorList>
            <person name="Ma L."/>
            <person name="Liu K.-W."/>
            <person name="Li Z."/>
            <person name="Hsiao Y.-Y."/>
            <person name="Qi Y."/>
            <person name="Fu T."/>
            <person name="Tang G."/>
            <person name="Zhang D."/>
            <person name="Sun W.-H."/>
            <person name="Liu D.-K."/>
            <person name="Li Y."/>
            <person name="Chen G.-Z."/>
            <person name="Liu X.-D."/>
            <person name="Liao X.-Y."/>
            <person name="Jiang Y.-T."/>
            <person name="Yu X."/>
            <person name="Hao Y."/>
            <person name="Huang J."/>
            <person name="Zhao X.-W."/>
            <person name="Ke S."/>
            <person name="Chen Y.-Y."/>
            <person name="Wu W.-L."/>
            <person name="Hsu J.-L."/>
            <person name="Lin Y.-F."/>
            <person name="Huang M.-D."/>
            <person name="Li C.-Y."/>
            <person name="Huang L."/>
            <person name="Wang Z.-W."/>
            <person name="Zhao X."/>
            <person name="Zhong W.-Y."/>
            <person name="Peng D.-H."/>
            <person name="Ahmad S."/>
            <person name="Lan S."/>
            <person name="Zhang J.-S."/>
            <person name="Tsai W.-C."/>
            <person name="Van De Peer Y."/>
            <person name="Liu Z.-J."/>
        </authorList>
    </citation>
    <scope>NUCLEOTIDE SEQUENCE</scope>
    <source>
        <strain evidence="7">CP</strain>
        <tissue evidence="7">Leaves</tissue>
    </source>
</reference>
<keyword evidence="4 5" id="KW-0472">Membrane</keyword>
<evidence type="ECO:0000313" key="7">
    <source>
        <dbReference type="EMBL" id="KAK1294499.1"/>
    </source>
</evidence>
<dbReference type="PANTHER" id="PTHR31422">
    <property type="entry name" value="BNAANNG28530D PROTEIN"/>
    <property type="match status" value="1"/>
</dbReference>
<feature type="transmembrane region" description="Helical" evidence="5">
    <location>
        <begin position="22"/>
        <end position="41"/>
    </location>
</feature>
<organism evidence="7 8">
    <name type="scientific">Acorus calamus</name>
    <name type="common">Sweet flag</name>
    <dbReference type="NCBI Taxonomy" id="4465"/>
    <lineage>
        <taxon>Eukaryota</taxon>
        <taxon>Viridiplantae</taxon>
        <taxon>Streptophyta</taxon>
        <taxon>Embryophyta</taxon>
        <taxon>Tracheophyta</taxon>
        <taxon>Spermatophyta</taxon>
        <taxon>Magnoliopsida</taxon>
        <taxon>Liliopsida</taxon>
        <taxon>Acoraceae</taxon>
        <taxon>Acorus</taxon>
    </lineage>
</organism>
<keyword evidence="8" id="KW-1185">Reference proteome</keyword>
<sequence>MPCEAIHCWSFTTLVGAFLDLALAYLLLCGASLAFFTAKFLSIFGLRLPCSCHGGLFGNPNDGRGRCLQGLLVEGAPARIASIRASEKSRFPFVSSEGHCFDVRFVRDGMNEGSSSGSPSLSSSSIRESERRVLLLEGSVGSAYSVREAGKGVSEEMPENLVFSNCTSVVQRTLPCTRLNGLLNRTQEAEVGDSPLPDKLVNCEQHLLCSYGNEANTIRILEQALKEEQVAHAALYLELEKERSAAATAADEAMAMILRLQKEKAVVEMEARQYQRMIEEKSAYDEEEMDILKEIIIRREREKHVLEKEVDSCRKVLLSHEKNGRLQDYLQEEGIHTELMAYPLFGSSEDPISMLHRLGQSLDEKEMRRRCCTVLLVHHAQAIVN</sequence>
<dbReference type="PANTHER" id="PTHR31422:SF3">
    <property type="entry name" value="GTD-BINDING DOMAIN-CONTAINING PROTEIN"/>
    <property type="match status" value="1"/>
</dbReference>
<gene>
    <name evidence="7" type="ORF">QJS10_CPA16g00591</name>
</gene>
<evidence type="ECO:0000256" key="3">
    <source>
        <dbReference type="ARBA" id="ARBA00022989"/>
    </source>
</evidence>
<reference evidence="7" key="1">
    <citation type="journal article" date="2023" name="Nat. Commun.">
        <title>Diploid and tetraploid genomes of Acorus and the evolution of monocots.</title>
        <authorList>
            <person name="Ma L."/>
            <person name="Liu K.W."/>
            <person name="Li Z."/>
            <person name="Hsiao Y.Y."/>
            <person name="Qi Y."/>
            <person name="Fu T."/>
            <person name="Tang G.D."/>
            <person name="Zhang D."/>
            <person name="Sun W.H."/>
            <person name="Liu D.K."/>
            <person name="Li Y."/>
            <person name="Chen G.Z."/>
            <person name="Liu X.D."/>
            <person name="Liao X.Y."/>
            <person name="Jiang Y.T."/>
            <person name="Yu X."/>
            <person name="Hao Y."/>
            <person name="Huang J."/>
            <person name="Zhao X.W."/>
            <person name="Ke S."/>
            <person name="Chen Y.Y."/>
            <person name="Wu W.L."/>
            <person name="Hsu J.L."/>
            <person name="Lin Y.F."/>
            <person name="Huang M.D."/>
            <person name="Li C.Y."/>
            <person name="Huang L."/>
            <person name="Wang Z.W."/>
            <person name="Zhao X."/>
            <person name="Zhong W.Y."/>
            <person name="Peng D.H."/>
            <person name="Ahmad S."/>
            <person name="Lan S."/>
            <person name="Zhang J.S."/>
            <person name="Tsai W.C."/>
            <person name="Van de Peer Y."/>
            <person name="Liu Z.J."/>
        </authorList>
    </citation>
    <scope>NUCLEOTIDE SEQUENCE</scope>
    <source>
        <strain evidence="7">CP</strain>
    </source>
</reference>
<dbReference type="Pfam" id="PF04576">
    <property type="entry name" value="Zein-binding"/>
    <property type="match status" value="1"/>
</dbReference>
<feature type="domain" description="GTD-binding" evidence="6">
    <location>
        <begin position="216"/>
        <end position="314"/>
    </location>
</feature>
<dbReference type="GO" id="GO:0016020">
    <property type="term" value="C:membrane"/>
    <property type="evidence" value="ECO:0007669"/>
    <property type="project" value="UniProtKB-SubCell"/>
</dbReference>
<keyword evidence="3 5" id="KW-1133">Transmembrane helix</keyword>
<keyword evidence="2 5" id="KW-0812">Transmembrane</keyword>
<evidence type="ECO:0000256" key="1">
    <source>
        <dbReference type="ARBA" id="ARBA00004370"/>
    </source>
</evidence>
<dbReference type="Proteomes" id="UP001180020">
    <property type="component" value="Unassembled WGS sequence"/>
</dbReference>
<protein>
    <recommendedName>
        <fullName evidence="6">GTD-binding domain-containing protein</fullName>
    </recommendedName>
</protein>
<dbReference type="GO" id="GO:0080115">
    <property type="term" value="F:myosin XI tail binding"/>
    <property type="evidence" value="ECO:0007669"/>
    <property type="project" value="UniProtKB-ARBA"/>
</dbReference>
<proteinExistence type="predicted"/>
<dbReference type="PROSITE" id="PS51775">
    <property type="entry name" value="GTD_BINDING"/>
    <property type="match status" value="1"/>
</dbReference>
<evidence type="ECO:0000256" key="5">
    <source>
        <dbReference type="SAM" id="Phobius"/>
    </source>
</evidence>
<accession>A0AAV9D186</accession>
<evidence type="ECO:0000256" key="2">
    <source>
        <dbReference type="ARBA" id="ARBA00022692"/>
    </source>
</evidence>
<evidence type="ECO:0000259" key="6">
    <source>
        <dbReference type="PROSITE" id="PS51775"/>
    </source>
</evidence>
<dbReference type="InterPro" id="IPR007656">
    <property type="entry name" value="GTD-bd"/>
</dbReference>
<dbReference type="EMBL" id="JAUJYO010000016">
    <property type="protein sequence ID" value="KAK1294499.1"/>
    <property type="molecule type" value="Genomic_DNA"/>
</dbReference>
<evidence type="ECO:0000313" key="8">
    <source>
        <dbReference type="Proteomes" id="UP001180020"/>
    </source>
</evidence>